<dbReference type="Proteomes" id="UP000198565">
    <property type="component" value="Unassembled WGS sequence"/>
</dbReference>
<organism evidence="1 2">
    <name type="scientific">Gracilibacillus orientalis</name>
    <dbReference type="NCBI Taxonomy" id="334253"/>
    <lineage>
        <taxon>Bacteria</taxon>
        <taxon>Bacillati</taxon>
        <taxon>Bacillota</taxon>
        <taxon>Bacilli</taxon>
        <taxon>Bacillales</taxon>
        <taxon>Bacillaceae</taxon>
        <taxon>Gracilibacillus</taxon>
    </lineage>
</organism>
<sequence>MIINTNWFSIFANIQLDYFSEYNDRLESFLDSKKNNIEESFNDRIQALKLQNAEQKNKLFEMHYEDEYHSFNKEFPTILRTSLFNTIYSHLEVELHNLCKRFENDKSIKVNDLNHRGIERSKVYLTKVCNIDFPSNTNEWRLIKNYQTIRNKLTHEGYEFTVDKDNKKLVTAIQNVVGVNMVDRRLYYEVTFDESFCYIFLSILYNFFYQIAEILPNEK</sequence>
<dbReference type="EMBL" id="FOTR01000016">
    <property type="protein sequence ID" value="SFM38120.1"/>
    <property type="molecule type" value="Genomic_DNA"/>
</dbReference>
<dbReference type="RefSeq" id="WP_091485809.1">
    <property type="nucleotide sequence ID" value="NZ_FOTR01000016.1"/>
</dbReference>
<evidence type="ECO:0008006" key="3">
    <source>
        <dbReference type="Google" id="ProtNLM"/>
    </source>
</evidence>
<name>A0A1I4QEQ1_9BACI</name>
<gene>
    <name evidence="1" type="ORF">SAMN04487943_1165</name>
</gene>
<protein>
    <recommendedName>
        <fullName evidence="3">Cthe-2314-like HEPN domain-containing protein</fullName>
    </recommendedName>
</protein>
<keyword evidence="2" id="KW-1185">Reference proteome</keyword>
<dbReference type="OrthoDB" id="2966676at2"/>
<dbReference type="AlphaFoldDB" id="A0A1I4QEQ1"/>
<accession>A0A1I4QEQ1</accession>
<evidence type="ECO:0000313" key="2">
    <source>
        <dbReference type="Proteomes" id="UP000198565"/>
    </source>
</evidence>
<proteinExistence type="predicted"/>
<reference evidence="2" key="1">
    <citation type="submission" date="2016-10" db="EMBL/GenBank/DDBJ databases">
        <authorList>
            <person name="Varghese N."/>
            <person name="Submissions S."/>
        </authorList>
    </citation>
    <scope>NUCLEOTIDE SEQUENCE [LARGE SCALE GENOMIC DNA]</scope>
    <source>
        <strain evidence="2">CGMCC 1.4250</strain>
    </source>
</reference>
<evidence type="ECO:0000313" key="1">
    <source>
        <dbReference type="EMBL" id="SFM38120.1"/>
    </source>
</evidence>